<accession>A0ACC2ITE5</accession>
<dbReference type="Proteomes" id="UP001153331">
    <property type="component" value="Unassembled WGS sequence"/>
</dbReference>
<protein>
    <submittedName>
        <fullName evidence="1">Uncharacterized protein</fullName>
    </submittedName>
</protein>
<gene>
    <name evidence="1" type="ORF">OPT61_g635</name>
</gene>
<name>A0ACC2ITE5_9PLEO</name>
<keyword evidence="2" id="KW-1185">Reference proteome</keyword>
<comment type="caution">
    <text evidence="1">The sequence shown here is derived from an EMBL/GenBank/DDBJ whole genome shotgun (WGS) entry which is preliminary data.</text>
</comment>
<evidence type="ECO:0000313" key="2">
    <source>
        <dbReference type="Proteomes" id="UP001153331"/>
    </source>
</evidence>
<dbReference type="EMBL" id="JAPHNI010000021">
    <property type="protein sequence ID" value="KAJ8118382.1"/>
    <property type="molecule type" value="Genomic_DNA"/>
</dbReference>
<reference evidence="1" key="1">
    <citation type="submission" date="2022-11" db="EMBL/GenBank/DDBJ databases">
        <title>Genome Sequence of Boeremia exigua.</title>
        <authorList>
            <person name="Buettner E."/>
        </authorList>
    </citation>
    <scope>NUCLEOTIDE SEQUENCE</scope>
    <source>
        <strain evidence="1">CU02</strain>
    </source>
</reference>
<evidence type="ECO:0000313" key="1">
    <source>
        <dbReference type="EMBL" id="KAJ8118382.1"/>
    </source>
</evidence>
<sequence length="358" mass="41561">MAVPSFARATRSSALKAGPRGEDPKDVTQSAEPERLRTKLKRPSTLTQRARKSIAYSSDLYHIKPLNALKLSPLAALPSELRTLIYAYVFGDLKRPILMNYGRMRHSPSALLQVCRAIRIEAAYIYFTEASFTWMVKNLNFALVMKWLQSQQQSHRALLSRNPNLTIEIIPGLLKSFTYPPKDFLLDDTMQNHWKACQAFGNLYTVKPTRPPDNRQPLMHFNDIDYDSTQDKAKVLFVIFCRLAAWARMRTLPSYANIHWEYLFDWPSDAHGKLSLYHSLWTQQSEIELFLARLNKLWSRNQCENRIRQPILEMFDKFMESFAMLEGPDGISFKEKPLFASLKAHGDRIKRWNRQSAT</sequence>
<proteinExistence type="predicted"/>
<organism evidence="1 2">
    <name type="scientific">Boeremia exigua</name>
    <dbReference type="NCBI Taxonomy" id="749465"/>
    <lineage>
        <taxon>Eukaryota</taxon>
        <taxon>Fungi</taxon>
        <taxon>Dikarya</taxon>
        <taxon>Ascomycota</taxon>
        <taxon>Pezizomycotina</taxon>
        <taxon>Dothideomycetes</taxon>
        <taxon>Pleosporomycetidae</taxon>
        <taxon>Pleosporales</taxon>
        <taxon>Pleosporineae</taxon>
        <taxon>Didymellaceae</taxon>
        <taxon>Boeremia</taxon>
    </lineage>
</organism>